<dbReference type="SUPFAM" id="SSF46689">
    <property type="entry name" value="Homeodomain-like"/>
    <property type="match status" value="1"/>
</dbReference>
<dbReference type="InterPro" id="IPR001347">
    <property type="entry name" value="SIS_dom"/>
</dbReference>
<keyword evidence="1" id="KW-0805">Transcription regulation</keyword>
<dbReference type="Proteomes" id="UP000242432">
    <property type="component" value="Unassembled WGS sequence"/>
</dbReference>
<organism evidence="7 8">
    <name type="scientific">Succinivibrio dextrinosolvens DSM 3072</name>
    <dbReference type="NCBI Taxonomy" id="1123324"/>
    <lineage>
        <taxon>Bacteria</taxon>
        <taxon>Pseudomonadati</taxon>
        <taxon>Pseudomonadota</taxon>
        <taxon>Gammaproteobacteria</taxon>
        <taxon>Aeromonadales</taxon>
        <taxon>Succinivibrionaceae</taxon>
        <taxon>Succinivibrio</taxon>
    </lineage>
</organism>
<dbReference type="GO" id="GO:0097367">
    <property type="term" value="F:carbohydrate derivative binding"/>
    <property type="evidence" value="ECO:0007669"/>
    <property type="project" value="InterPro"/>
</dbReference>
<dbReference type="InterPro" id="IPR036388">
    <property type="entry name" value="WH-like_DNA-bd_sf"/>
</dbReference>
<evidence type="ECO:0000256" key="3">
    <source>
        <dbReference type="ARBA" id="ARBA00023163"/>
    </source>
</evidence>
<dbReference type="SUPFAM" id="SSF53697">
    <property type="entry name" value="SIS domain"/>
    <property type="match status" value="1"/>
</dbReference>
<protein>
    <submittedName>
        <fullName evidence="7">Transcriptional regulator, RpiR family</fullName>
    </submittedName>
</protein>
<evidence type="ECO:0000259" key="6">
    <source>
        <dbReference type="PROSITE" id="PS51464"/>
    </source>
</evidence>
<feature type="compositionally biased region" description="Acidic residues" evidence="4">
    <location>
        <begin position="286"/>
        <end position="297"/>
    </location>
</feature>
<dbReference type="InterPro" id="IPR047640">
    <property type="entry name" value="RpiR-like"/>
</dbReference>
<evidence type="ECO:0000313" key="7">
    <source>
        <dbReference type="EMBL" id="SKA60221.1"/>
    </source>
</evidence>
<dbReference type="GO" id="GO:0003677">
    <property type="term" value="F:DNA binding"/>
    <property type="evidence" value="ECO:0007669"/>
    <property type="project" value="UniProtKB-KW"/>
</dbReference>
<dbReference type="GO" id="GO:0003700">
    <property type="term" value="F:DNA-binding transcription factor activity"/>
    <property type="evidence" value="ECO:0007669"/>
    <property type="project" value="InterPro"/>
</dbReference>
<evidence type="ECO:0000256" key="1">
    <source>
        <dbReference type="ARBA" id="ARBA00023015"/>
    </source>
</evidence>
<feature type="region of interest" description="Disordered" evidence="4">
    <location>
        <begin position="286"/>
        <end position="307"/>
    </location>
</feature>
<evidence type="ECO:0000259" key="5">
    <source>
        <dbReference type="PROSITE" id="PS51071"/>
    </source>
</evidence>
<feature type="domain" description="SIS" evidence="6">
    <location>
        <begin position="122"/>
        <end position="261"/>
    </location>
</feature>
<evidence type="ECO:0000256" key="2">
    <source>
        <dbReference type="ARBA" id="ARBA00023125"/>
    </source>
</evidence>
<evidence type="ECO:0000313" key="8">
    <source>
        <dbReference type="Proteomes" id="UP000242432"/>
    </source>
</evidence>
<dbReference type="PROSITE" id="PS51464">
    <property type="entry name" value="SIS"/>
    <property type="match status" value="1"/>
</dbReference>
<dbReference type="RefSeq" id="WP_078928368.1">
    <property type="nucleotide sequence ID" value="NZ_FUXX01000010.1"/>
</dbReference>
<dbReference type="PROSITE" id="PS51071">
    <property type="entry name" value="HTH_RPIR"/>
    <property type="match status" value="1"/>
</dbReference>
<feature type="domain" description="HTH rpiR-type" evidence="5">
    <location>
        <begin position="2"/>
        <end position="78"/>
    </location>
</feature>
<dbReference type="AlphaFoldDB" id="A0A1T4V6Q7"/>
<dbReference type="PANTHER" id="PTHR30514">
    <property type="entry name" value="GLUCOKINASE"/>
    <property type="match status" value="1"/>
</dbReference>
<sequence>MASNILDRIANETELTKSERKLASIILKNPASVINENIAQLAKRAGVSEPSVFRFCKRFGAEGFPAFKLVLSSLVSSQNLKKIESVKQGDTVGDIASKVIDGAKVSVSATERNVDEAMLARVIDVVSQSHRIVVISQGLSSFIAVDFVNRMLNLGFACESYTDRNSMLLALSTLRLGDVVIAFSSTGCNRDILDMADLIKANSACLIGVCPDDSKLSEKADLILKSSDSVDITNDSVFSNRLSLLLLSQMIIGGVMLRRGIAISDLKDKVVYARKKAYAYEIAPDDDIPPVQEDEDDGSIKPGAPITTLDWRY</sequence>
<dbReference type="STRING" id="83771.SAMN02910357_00584"/>
<accession>A0A1T4V6Q7</accession>
<evidence type="ECO:0000256" key="4">
    <source>
        <dbReference type="SAM" id="MobiDB-lite"/>
    </source>
</evidence>
<dbReference type="Gene3D" id="1.10.10.10">
    <property type="entry name" value="Winged helix-like DNA-binding domain superfamily/Winged helix DNA-binding domain"/>
    <property type="match status" value="1"/>
</dbReference>
<dbReference type="PANTHER" id="PTHR30514:SF1">
    <property type="entry name" value="HTH-TYPE TRANSCRIPTIONAL REGULATOR HEXR-RELATED"/>
    <property type="match status" value="1"/>
</dbReference>
<dbReference type="Pfam" id="PF01380">
    <property type="entry name" value="SIS"/>
    <property type="match status" value="1"/>
</dbReference>
<dbReference type="GO" id="GO:1901135">
    <property type="term" value="P:carbohydrate derivative metabolic process"/>
    <property type="evidence" value="ECO:0007669"/>
    <property type="project" value="InterPro"/>
</dbReference>
<dbReference type="InterPro" id="IPR000281">
    <property type="entry name" value="HTH_RpiR"/>
</dbReference>
<dbReference type="CDD" id="cd05013">
    <property type="entry name" value="SIS_RpiR"/>
    <property type="match status" value="1"/>
</dbReference>
<gene>
    <name evidence="7" type="ORF">SAMN02745213_00835</name>
</gene>
<dbReference type="InterPro" id="IPR035472">
    <property type="entry name" value="RpiR-like_SIS"/>
</dbReference>
<dbReference type="EMBL" id="FUXX01000010">
    <property type="protein sequence ID" value="SKA60221.1"/>
    <property type="molecule type" value="Genomic_DNA"/>
</dbReference>
<proteinExistence type="predicted"/>
<dbReference type="Gene3D" id="3.40.50.10490">
    <property type="entry name" value="Glucose-6-phosphate isomerase like protein, domain 1"/>
    <property type="match status" value="1"/>
</dbReference>
<keyword evidence="3" id="KW-0804">Transcription</keyword>
<name>A0A1T4V6Q7_9GAMM</name>
<dbReference type="Pfam" id="PF01418">
    <property type="entry name" value="HTH_6"/>
    <property type="match status" value="1"/>
</dbReference>
<keyword evidence="2" id="KW-0238">DNA-binding</keyword>
<keyword evidence="8" id="KW-1185">Reference proteome</keyword>
<dbReference type="InterPro" id="IPR046348">
    <property type="entry name" value="SIS_dom_sf"/>
</dbReference>
<reference evidence="8" key="1">
    <citation type="submission" date="2017-02" db="EMBL/GenBank/DDBJ databases">
        <authorList>
            <person name="Varghese N."/>
            <person name="Submissions S."/>
        </authorList>
    </citation>
    <scope>NUCLEOTIDE SEQUENCE [LARGE SCALE GENOMIC DNA]</scope>
    <source>
        <strain evidence="8">DSM 3072</strain>
    </source>
</reference>
<dbReference type="InterPro" id="IPR009057">
    <property type="entry name" value="Homeodomain-like_sf"/>
</dbReference>